<dbReference type="PANTHER" id="PTHR14087">
    <property type="entry name" value="THYMOCYTE NUCLEAR PROTEIN 1"/>
    <property type="match status" value="1"/>
</dbReference>
<dbReference type="PANTHER" id="PTHR14087:SF7">
    <property type="entry name" value="THYMOCYTE NUCLEAR PROTEIN 1"/>
    <property type="match status" value="1"/>
</dbReference>
<dbReference type="InterPro" id="IPR015947">
    <property type="entry name" value="PUA-like_sf"/>
</dbReference>
<dbReference type="EMBL" id="UINC01042026">
    <property type="protein sequence ID" value="SVB44109.1"/>
    <property type="molecule type" value="Genomic_DNA"/>
</dbReference>
<name>A0A382E106_9ZZZZ</name>
<sequence>MINYWLAKQEPTGPRGYNLSTLQKEKTTVWDGVHNNLALKHMRNMKKGDQIIYYHTGDERQAVGIMSVITNPYPNPEEDNDRFVAVNVKFKKKFQKPVSLEQMKKEKSFKNWELLRIARLSVMPVPKSIWDKIIKMSQAK</sequence>
<dbReference type="Gene3D" id="3.10.590.10">
    <property type="entry name" value="ph1033 like domains"/>
    <property type="match status" value="1"/>
</dbReference>
<dbReference type="InterPro" id="IPR052181">
    <property type="entry name" value="5hmC_binding"/>
</dbReference>
<reference evidence="2" key="1">
    <citation type="submission" date="2018-05" db="EMBL/GenBank/DDBJ databases">
        <authorList>
            <person name="Lanie J.A."/>
            <person name="Ng W.-L."/>
            <person name="Kazmierczak K.M."/>
            <person name="Andrzejewski T.M."/>
            <person name="Davidsen T.M."/>
            <person name="Wayne K.J."/>
            <person name="Tettelin H."/>
            <person name="Glass J.I."/>
            <person name="Rusch D."/>
            <person name="Podicherti R."/>
            <person name="Tsui H.-C.T."/>
            <person name="Winkler M.E."/>
        </authorList>
    </citation>
    <scope>NUCLEOTIDE SEQUENCE</scope>
</reference>
<proteinExistence type="predicted"/>
<feature type="domain" description="EVE" evidence="1">
    <location>
        <begin position="3"/>
        <end position="136"/>
    </location>
</feature>
<evidence type="ECO:0000259" key="1">
    <source>
        <dbReference type="Pfam" id="PF01878"/>
    </source>
</evidence>
<gene>
    <name evidence="2" type="ORF">METZ01_LOCUS196963</name>
</gene>
<organism evidence="2">
    <name type="scientific">marine metagenome</name>
    <dbReference type="NCBI Taxonomy" id="408172"/>
    <lineage>
        <taxon>unclassified sequences</taxon>
        <taxon>metagenomes</taxon>
        <taxon>ecological metagenomes</taxon>
    </lineage>
</organism>
<dbReference type="GO" id="GO:0005634">
    <property type="term" value="C:nucleus"/>
    <property type="evidence" value="ECO:0007669"/>
    <property type="project" value="TreeGrafter"/>
</dbReference>
<accession>A0A382E106</accession>
<dbReference type="AlphaFoldDB" id="A0A382E106"/>
<dbReference type="Pfam" id="PF01878">
    <property type="entry name" value="EVE"/>
    <property type="match status" value="1"/>
</dbReference>
<protein>
    <recommendedName>
        <fullName evidence="1">EVE domain-containing protein</fullName>
    </recommendedName>
</protein>
<dbReference type="InterPro" id="IPR002740">
    <property type="entry name" value="EVE_domain"/>
</dbReference>
<dbReference type="SUPFAM" id="SSF88697">
    <property type="entry name" value="PUA domain-like"/>
    <property type="match status" value="1"/>
</dbReference>
<evidence type="ECO:0000313" key="2">
    <source>
        <dbReference type="EMBL" id="SVB44109.1"/>
    </source>
</evidence>